<dbReference type="AlphaFoldDB" id="A0A271IY06"/>
<keyword evidence="9" id="KW-0460">Magnesium</keyword>
<dbReference type="Proteomes" id="UP000216339">
    <property type="component" value="Unassembled WGS sequence"/>
</dbReference>
<comment type="similarity">
    <text evidence="2">Belongs to the TsaE family.</text>
</comment>
<dbReference type="GO" id="GO:0002949">
    <property type="term" value="P:tRNA threonylcarbamoyladenosine modification"/>
    <property type="evidence" value="ECO:0007669"/>
    <property type="project" value="InterPro"/>
</dbReference>
<keyword evidence="12" id="KW-1185">Reference proteome</keyword>
<evidence type="ECO:0000256" key="3">
    <source>
        <dbReference type="ARBA" id="ARBA00019010"/>
    </source>
</evidence>
<comment type="subcellular location">
    <subcellularLocation>
        <location evidence="1">Cytoplasm</location>
    </subcellularLocation>
</comment>
<evidence type="ECO:0000256" key="5">
    <source>
        <dbReference type="ARBA" id="ARBA00022694"/>
    </source>
</evidence>
<keyword evidence="5" id="KW-0819">tRNA processing</keyword>
<evidence type="ECO:0000256" key="8">
    <source>
        <dbReference type="ARBA" id="ARBA00022840"/>
    </source>
</evidence>
<dbReference type="GO" id="GO:0016740">
    <property type="term" value="F:transferase activity"/>
    <property type="evidence" value="ECO:0007669"/>
    <property type="project" value="UniProtKB-KW"/>
</dbReference>
<dbReference type="EMBL" id="MQWD01000001">
    <property type="protein sequence ID" value="PAP75838.1"/>
    <property type="molecule type" value="Genomic_DNA"/>
</dbReference>
<keyword evidence="6" id="KW-0479">Metal-binding</keyword>
<dbReference type="NCBIfam" id="TIGR00150">
    <property type="entry name" value="T6A_YjeE"/>
    <property type="match status" value="1"/>
</dbReference>
<comment type="caution">
    <text evidence="11">The sequence shown here is derived from an EMBL/GenBank/DDBJ whole genome shotgun (WGS) entry which is preliminary data.</text>
</comment>
<evidence type="ECO:0000313" key="11">
    <source>
        <dbReference type="EMBL" id="PAP75838.1"/>
    </source>
</evidence>
<dbReference type="GO" id="GO:0046872">
    <property type="term" value="F:metal ion binding"/>
    <property type="evidence" value="ECO:0007669"/>
    <property type="project" value="UniProtKB-KW"/>
</dbReference>
<dbReference type="Pfam" id="PF02367">
    <property type="entry name" value="TsaE"/>
    <property type="match status" value="1"/>
</dbReference>
<dbReference type="Gene3D" id="3.40.50.300">
    <property type="entry name" value="P-loop containing nucleotide triphosphate hydrolases"/>
    <property type="match status" value="1"/>
</dbReference>
<dbReference type="InterPro" id="IPR027417">
    <property type="entry name" value="P-loop_NTPase"/>
</dbReference>
<name>A0A271IY06_9BACT</name>
<dbReference type="PANTHER" id="PTHR33540:SF2">
    <property type="entry name" value="TRNA THREONYLCARBAMOYLADENOSINE BIOSYNTHESIS PROTEIN TSAE"/>
    <property type="match status" value="1"/>
</dbReference>
<evidence type="ECO:0000256" key="2">
    <source>
        <dbReference type="ARBA" id="ARBA00007599"/>
    </source>
</evidence>
<gene>
    <name evidence="11" type="ORF">BSZ37_04965</name>
</gene>
<keyword evidence="11" id="KW-0808">Transferase</keyword>
<evidence type="ECO:0000256" key="1">
    <source>
        <dbReference type="ARBA" id="ARBA00004496"/>
    </source>
</evidence>
<evidence type="ECO:0000256" key="6">
    <source>
        <dbReference type="ARBA" id="ARBA00022723"/>
    </source>
</evidence>
<protein>
    <recommendedName>
        <fullName evidence="3">tRNA threonylcarbamoyladenosine biosynthesis protein TsaE</fullName>
    </recommendedName>
    <alternativeName>
        <fullName evidence="10">t(6)A37 threonylcarbamoyladenosine biosynthesis protein TsaE</fullName>
    </alternativeName>
</protein>
<accession>A0A271IY06</accession>
<keyword evidence="4" id="KW-0963">Cytoplasm</keyword>
<evidence type="ECO:0000313" key="12">
    <source>
        <dbReference type="Proteomes" id="UP000216339"/>
    </source>
</evidence>
<dbReference type="OrthoDB" id="9815896at2"/>
<proteinExistence type="inferred from homology"/>
<dbReference type="PANTHER" id="PTHR33540">
    <property type="entry name" value="TRNA THREONYLCARBAMOYLADENOSINE BIOSYNTHESIS PROTEIN TSAE"/>
    <property type="match status" value="1"/>
</dbReference>
<dbReference type="GO" id="GO:0005524">
    <property type="term" value="F:ATP binding"/>
    <property type="evidence" value="ECO:0007669"/>
    <property type="project" value="UniProtKB-KW"/>
</dbReference>
<evidence type="ECO:0000256" key="9">
    <source>
        <dbReference type="ARBA" id="ARBA00022842"/>
    </source>
</evidence>
<dbReference type="GO" id="GO:0005737">
    <property type="term" value="C:cytoplasm"/>
    <property type="evidence" value="ECO:0007669"/>
    <property type="project" value="UniProtKB-SubCell"/>
</dbReference>
<evidence type="ECO:0000256" key="10">
    <source>
        <dbReference type="ARBA" id="ARBA00032441"/>
    </source>
</evidence>
<dbReference type="RefSeq" id="WP_095509479.1">
    <property type="nucleotide sequence ID" value="NZ_MQWD01000001.1"/>
</dbReference>
<evidence type="ECO:0000256" key="7">
    <source>
        <dbReference type="ARBA" id="ARBA00022741"/>
    </source>
</evidence>
<organism evidence="11 12">
    <name type="scientific">Rubrivirga marina</name>
    <dbReference type="NCBI Taxonomy" id="1196024"/>
    <lineage>
        <taxon>Bacteria</taxon>
        <taxon>Pseudomonadati</taxon>
        <taxon>Rhodothermota</taxon>
        <taxon>Rhodothermia</taxon>
        <taxon>Rhodothermales</taxon>
        <taxon>Rubricoccaceae</taxon>
        <taxon>Rubrivirga</taxon>
    </lineage>
</organism>
<reference evidence="11 12" key="1">
    <citation type="submission" date="2016-11" db="EMBL/GenBank/DDBJ databases">
        <title>Study of marine rhodopsin-containing bacteria.</title>
        <authorList>
            <person name="Yoshizawa S."/>
            <person name="Kumagai Y."/>
            <person name="Kogure K."/>
        </authorList>
    </citation>
    <scope>NUCLEOTIDE SEQUENCE [LARGE SCALE GENOMIC DNA]</scope>
    <source>
        <strain evidence="11 12">SAORIC-28</strain>
    </source>
</reference>
<dbReference type="InterPro" id="IPR003442">
    <property type="entry name" value="T6A_TsaE"/>
</dbReference>
<keyword evidence="8" id="KW-0067">ATP-binding</keyword>
<dbReference type="SUPFAM" id="SSF52540">
    <property type="entry name" value="P-loop containing nucleoside triphosphate hydrolases"/>
    <property type="match status" value="1"/>
</dbReference>
<sequence>MDAPDFSDLLPAETDSAEATRALGRRLAERLEPGDVVALSGDLGAGKTHLAHGVADGLGLDGDAVTSPTFALVQEHGDGALLHLDLYRVESEAEAGRLGLGELLDGDAVALVEWPERAGGWLPARTVWLRLAHLGGDRRRIEAVER</sequence>
<keyword evidence="7" id="KW-0547">Nucleotide-binding</keyword>
<evidence type="ECO:0000256" key="4">
    <source>
        <dbReference type="ARBA" id="ARBA00022490"/>
    </source>
</evidence>